<dbReference type="Gene3D" id="3.90.1580.10">
    <property type="entry name" value="paralog of FGE (formylglycine-generating enzyme)"/>
    <property type="match status" value="1"/>
</dbReference>
<name>A0A1V1P5Y9_9BACT</name>
<dbReference type="InterPro" id="IPR042095">
    <property type="entry name" value="SUMF_sf"/>
</dbReference>
<evidence type="ECO:0000313" key="2">
    <source>
        <dbReference type="EMBL" id="ETR70155.1"/>
    </source>
</evidence>
<reference evidence="3" key="1">
    <citation type="submission" date="2012-11" db="EMBL/GenBank/DDBJ databases">
        <authorList>
            <person name="Lucero-Rivera Y.E."/>
            <person name="Tovar-Ramirez D."/>
        </authorList>
    </citation>
    <scope>NUCLEOTIDE SEQUENCE [LARGE SCALE GENOMIC DNA]</scope>
    <source>
        <strain evidence="3">Araruama</strain>
    </source>
</reference>
<comment type="caution">
    <text evidence="2">The sequence shown here is derived from an EMBL/GenBank/DDBJ whole genome shotgun (WGS) entry which is preliminary data.</text>
</comment>
<dbReference type="InterPro" id="IPR051043">
    <property type="entry name" value="Sulfatase_Mod_Factor_Kinase"/>
</dbReference>
<dbReference type="InterPro" id="IPR016187">
    <property type="entry name" value="CTDL_fold"/>
</dbReference>
<dbReference type="EMBL" id="ATBP01000475">
    <property type="protein sequence ID" value="ETR70155.1"/>
    <property type="molecule type" value="Genomic_DNA"/>
</dbReference>
<protein>
    <submittedName>
        <fullName evidence="2">Sulfatase modifying factor 1</fullName>
    </submittedName>
</protein>
<organism evidence="2 3">
    <name type="scientific">Candidatus Magnetoglobus multicellularis str. Araruama</name>
    <dbReference type="NCBI Taxonomy" id="890399"/>
    <lineage>
        <taxon>Bacteria</taxon>
        <taxon>Pseudomonadati</taxon>
        <taxon>Thermodesulfobacteriota</taxon>
        <taxon>Desulfobacteria</taxon>
        <taxon>Desulfobacterales</taxon>
        <taxon>Desulfobacteraceae</taxon>
        <taxon>Candidatus Magnetoglobus</taxon>
    </lineage>
</organism>
<dbReference type="AlphaFoldDB" id="A0A1V1P5Y9"/>
<dbReference type="PANTHER" id="PTHR23150:SF19">
    <property type="entry name" value="FORMYLGLYCINE-GENERATING ENZYME"/>
    <property type="match status" value="1"/>
</dbReference>
<dbReference type="GO" id="GO:0120147">
    <property type="term" value="F:formylglycine-generating oxidase activity"/>
    <property type="evidence" value="ECO:0007669"/>
    <property type="project" value="TreeGrafter"/>
</dbReference>
<dbReference type="InterPro" id="IPR005532">
    <property type="entry name" value="SUMF_dom"/>
</dbReference>
<feature type="domain" description="Sulfatase-modifying factor enzyme-like" evidence="1">
    <location>
        <begin position="103"/>
        <end position="328"/>
    </location>
</feature>
<proteinExistence type="predicted"/>
<dbReference type="Pfam" id="PF03781">
    <property type="entry name" value="FGE-sulfatase"/>
    <property type="match status" value="1"/>
</dbReference>
<dbReference type="InterPro" id="IPR018247">
    <property type="entry name" value="EF_Hand_1_Ca_BS"/>
</dbReference>
<dbReference type="PANTHER" id="PTHR23150">
    <property type="entry name" value="SULFATASE MODIFYING FACTOR 1, 2"/>
    <property type="match status" value="1"/>
</dbReference>
<dbReference type="Proteomes" id="UP000189670">
    <property type="component" value="Unassembled WGS sequence"/>
</dbReference>
<dbReference type="PROSITE" id="PS00018">
    <property type="entry name" value="EF_HAND_1"/>
    <property type="match status" value="1"/>
</dbReference>
<dbReference type="SUPFAM" id="SSF56436">
    <property type="entry name" value="C-type lectin-like"/>
    <property type="match status" value="1"/>
</dbReference>
<evidence type="ECO:0000313" key="3">
    <source>
        <dbReference type="Proteomes" id="UP000189670"/>
    </source>
</evidence>
<gene>
    <name evidence="2" type="ORF">OMM_09021</name>
</gene>
<sequence>MLLSWLYIFCFAHIAFSQTLESYHPADTNENGIIEESEFTAYNNAWRNDSYWSAHSGSVPKDYLTRAGYILLKGGHYYDSGGEMPLCWMPGYPDKFTNSTDMTFIRIHAGQFKMGSPLNELGRSSNEVQHNVTLTKDYYMQSTEVTQGQWKSIMGTNPSHFSDCGDDCPVDNVSWNDIQNFIQELNNKEITNMYRLPTEAEWEYAARAGSTTPIYNGNITKIDCNLDTNLDQIAWYCGNTDTKTYPVAQKLPNAWGLYDMYGNVWEWCQDWYADYMTDVLTNPTGPDTGSFRVARGGFWGSPARCCRSAYRNWMNPEDRLSHYGFRLVSSQVIHVFKE</sequence>
<evidence type="ECO:0000259" key="1">
    <source>
        <dbReference type="Pfam" id="PF03781"/>
    </source>
</evidence>
<accession>A0A1V1P5Y9</accession>